<feature type="region of interest" description="Disordered" evidence="1">
    <location>
        <begin position="1"/>
        <end position="66"/>
    </location>
</feature>
<evidence type="ECO:0000313" key="2">
    <source>
        <dbReference type="EMBL" id="CCA69007.1"/>
    </source>
</evidence>
<proteinExistence type="predicted"/>
<dbReference type="InParanoid" id="G4TCF3"/>
<reference evidence="2 3" key="1">
    <citation type="journal article" date="2011" name="PLoS Pathog.">
        <title>Endophytic Life Strategies Decoded by Genome and Transcriptome Analyses of the Mutualistic Root Symbiont Piriformospora indica.</title>
        <authorList>
            <person name="Zuccaro A."/>
            <person name="Lahrmann U."/>
            <person name="Guldener U."/>
            <person name="Langen G."/>
            <person name="Pfiffi S."/>
            <person name="Biedenkopf D."/>
            <person name="Wong P."/>
            <person name="Samans B."/>
            <person name="Grimm C."/>
            <person name="Basiewicz M."/>
            <person name="Murat C."/>
            <person name="Martin F."/>
            <person name="Kogel K.H."/>
        </authorList>
    </citation>
    <scope>NUCLEOTIDE SEQUENCE [LARGE SCALE GENOMIC DNA]</scope>
    <source>
        <strain evidence="2 3">DSM 11827</strain>
    </source>
</reference>
<feature type="compositionally biased region" description="Polar residues" evidence="1">
    <location>
        <begin position="37"/>
        <end position="59"/>
    </location>
</feature>
<dbReference type="EMBL" id="CAFZ01000044">
    <property type="protein sequence ID" value="CCA69007.1"/>
    <property type="molecule type" value="Genomic_DNA"/>
</dbReference>
<keyword evidence="3" id="KW-1185">Reference proteome</keyword>
<evidence type="ECO:0000313" key="3">
    <source>
        <dbReference type="Proteomes" id="UP000007148"/>
    </source>
</evidence>
<dbReference type="AlphaFoldDB" id="G4TCF3"/>
<accession>G4TCF3</accession>
<dbReference type="Proteomes" id="UP000007148">
    <property type="component" value="Unassembled WGS sequence"/>
</dbReference>
<protein>
    <submittedName>
        <fullName evidence="2">Uncharacterized protein</fullName>
    </submittedName>
</protein>
<dbReference type="HOGENOM" id="CLU_1687351_0_0_1"/>
<organism evidence="2 3">
    <name type="scientific">Serendipita indica (strain DSM 11827)</name>
    <name type="common">Root endophyte fungus</name>
    <name type="synonym">Piriformospora indica</name>
    <dbReference type="NCBI Taxonomy" id="1109443"/>
    <lineage>
        <taxon>Eukaryota</taxon>
        <taxon>Fungi</taxon>
        <taxon>Dikarya</taxon>
        <taxon>Basidiomycota</taxon>
        <taxon>Agaricomycotina</taxon>
        <taxon>Agaricomycetes</taxon>
        <taxon>Sebacinales</taxon>
        <taxon>Serendipitaceae</taxon>
        <taxon>Serendipita</taxon>
    </lineage>
</organism>
<evidence type="ECO:0000256" key="1">
    <source>
        <dbReference type="SAM" id="MobiDB-lite"/>
    </source>
</evidence>
<feature type="compositionally biased region" description="Polar residues" evidence="1">
    <location>
        <begin position="10"/>
        <end position="26"/>
    </location>
</feature>
<comment type="caution">
    <text evidence="2">The sequence shown here is derived from an EMBL/GenBank/DDBJ whole genome shotgun (WGS) entry which is preliminary data.</text>
</comment>
<sequence>MHRTPLQLGSPDSTQGQRKQAHTMTIGSDVAEYGTPKISNKTNSVTDRASCSISHSQTPEPGYVGTSFGMSVGDRIRNQLMVQEAGITSSSSAVESPLPTAASILLGLGVISERPDSRSSLYTIHEVSREQSPVDTLGATSLAASVVNPVYIQNGT</sequence>
<name>G4TCF3_SERID</name>
<gene>
    <name evidence="2" type="ORF">PIIN_02866</name>
</gene>